<evidence type="ECO:0000256" key="1">
    <source>
        <dbReference type="ARBA" id="ARBA00001273"/>
    </source>
</evidence>
<dbReference type="NCBIfam" id="NF006779">
    <property type="entry name" value="PRK09293.1-3"/>
    <property type="match status" value="1"/>
</dbReference>
<dbReference type="GO" id="GO:0005829">
    <property type="term" value="C:cytosol"/>
    <property type="evidence" value="ECO:0007669"/>
    <property type="project" value="TreeGrafter"/>
</dbReference>
<dbReference type="AlphaFoldDB" id="A0A067QDZ7"/>
<feature type="domain" description="Fructose-1-6-bisphosphatase class 1 C-terminal" evidence="18">
    <location>
        <begin position="205"/>
        <end position="333"/>
    </location>
</feature>
<evidence type="ECO:0000313" key="19">
    <source>
        <dbReference type="EMBL" id="KDQ60816.1"/>
    </source>
</evidence>
<name>A0A067QDZ7_9AGAM</name>
<gene>
    <name evidence="19" type="ORF">JAAARDRAFT_31801</name>
</gene>
<evidence type="ECO:0000256" key="2">
    <source>
        <dbReference type="ARBA" id="ARBA00001946"/>
    </source>
</evidence>
<dbReference type="InParanoid" id="A0A067QDZ7"/>
<dbReference type="NCBIfam" id="NF006778">
    <property type="entry name" value="PRK09293.1-1"/>
    <property type="match status" value="1"/>
</dbReference>
<dbReference type="PROSITE" id="PS00124">
    <property type="entry name" value="FBPASE"/>
    <property type="match status" value="1"/>
</dbReference>
<keyword evidence="9 16" id="KW-0378">Hydrolase</keyword>
<accession>A0A067QDZ7</accession>
<dbReference type="GO" id="GO:0005986">
    <property type="term" value="P:sucrose biosynthetic process"/>
    <property type="evidence" value="ECO:0007669"/>
    <property type="project" value="TreeGrafter"/>
</dbReference>
<dbReference type="InterPro" id="IPR028343">
    <property type="entry name" value="FBPtase"/>
</dbReference>
<evidence type="ECO:0000256" key="13">
    <source>
        <dbReference type="ARBA" id="ARBA00032973"/>
    </source>
</evidence>
<comment type="subunit">
    <text evidence="5">Homotetramer.</text>
</comment>
<evidence type="ECO:0000256" key="5">
    <source>
        <dbReference type="ARBA" id="ARBA00011881"/>
    </source>
</evidence>
<keyword evidence="10" id="KW-0460">Magnesium</keyword>
<dbReference type="HOGENOM" id="CLU_039977_1_0_1"/>
<keyword evidence="7" id="KW-0963">Cytoplasm</keyword>
<dbReference type="PANTHER" id="PTHR11556:SF1">
    <property type="entry name" value="FRUCTOSE-BISPHOSPHATASE"/>
    <property type="match status" value="1"/>
</dbReference>
<dbReference type="GO" id="GO:0006000">
    <property type="term" value="P:fructose metabolic process"/>
    <property type="evidence" value="ECO:0007669"/>
    <property type="project" value="TreeGrafter"/>
</dbReference>
<dbReference type="SUPFAM" id="SSF56655">
    <property type="entry name" value="Carbohydrate phosphatase"/>
    <property type="match status" value="1"/>
</dbReference>
<dbReference type="Gene3D" id="3.40.190.80">
    <property type="match status" value="1"/>
</dbReference>
<dbReference type="GO" id="GO:0046872">
    <property type="term" value="F:metal ion binding"/>
    <property type="evidence" value="ECO:0007669"/>
    <property type="project" value="UniProtKB-KW"/>
</dbReference>
<dbReference type="FunFam" id="3.30.540.10:FF:000008">
    <property type="entry name" value="Fructose-1,6-bisphosphatase, cytosolic"/>
    <property type="match status" value="1"/>
</dbReference>
<evidence type="ECO:0000256" key="11">
    <source>
        <dbReference type="ARBA" id="ARBA00023277"/>
    </source>
</evidence>
<evidence type="ECO:0000256" key="9">
    <source>
        <dbReference type="ARBA" id="ARBA00022801"/>
    </source>
</evidence>
<dbReference type="PRINTS" id="PR00115">
    <property type="entry name" value="F16BPHPHTASE"/>
</dbReference>
<dbReference type="CDD" id="cd00354">
    <property type="entry name" value="FBPase"/>
    <property type="match status" value="1"/>
</dbReference>
<dbReference type="InterPro" id="IPR020548">
    <property type="entry name" value="Fructose_bisphosphatase_AS"/>
</dbReference>
<dbReference type="GO" id="GO:0042132">
    <property type="term" value="F:fructose 1,6-bisphosphate 1-phosphatase activity"/>
    <property type="evidence" value="ECO:0007669"/>
    <property type="project" value="UniProtKB-EC"/>
</dbReference>
<evidence type="ECO:0000256" key="3">
    <source>
        <dbReference type="ARBA" id="ARBA00004496"/>
    </source>
</evidence>
<dbReference type="PIRSF" id="PIRSF500210">
    <property type="entry name" value="FBPtase"/>
    <property type="match status" value="1"/>
</dbReference>
<proteinExistence type="inferred from homology"/>
<evidence type="ECO:0000256" key="15">
    <source>
        <dbReference type="ARBA" id="ARBA00070480"/>
    </source>
</evidence>
<evidence type="ECO:0000256" key="14">
    <source>
        <dbReference type="ARBA" id="ARBA00040159"/>
    </source>
</evidence>
<protein>
    <recommendedName>
        <fullName evidence="15">Fructose-1,6-bisphosphatase</fullName>
        <ecNumber evidence="6">3.1.3.11</ecNumber>
    </recommendedName>
    <alternativeName>
        <fullName evidence="13">D-fructose-1,6-bisphosphate 1-phosphohydrolase</fullName>
    </alternativeName>
    <alternativeName>
        <fullName evidence="14">Fructose-1,6-bisphosphatase, cytosolic</fullName>
    </alternativeName>
</protein>
<dbReference type="GO" id="GO:0030388">
    <property type="term" value="P:fructose 1,6-bisphosphate metabolic process"/>
    <property type="evidence" value="ECO:0007669"/>
    <property type="project" value="TreeGrafter"/>
</dbReference>
<comment type="similarity">
    <text evidence="4 16">Belongs to the FBPase class 1 family.</text>
</comment>
<organism evidence="19 20">
    <name type="scientific">Jaapia argillacea MUCL 33604</name>
    <dbReference type="NCBI Taxonomy" id="933084"/>
    <lineage>
        <taxon>Eukaryota</taxon>
        <taxon>Fungi</taxon>
        <taxon>Dikarya</taxon>
        <taxon>Basidiomycota</taxon>
        <taxon>Agaricomycotina</taxon>
        <taxon>Agaricomycetes</taxon>
        <taxon>Agaricomycetidae</taxon>
        <taxon>Jaapiales</taxon>
        <taxon>Jaapiaceae</taxon>
        <taxon>Jaapia</taxon>
    </lineage>
</organism>
<dbReference type="GO" id="GO:0006002">
    <property type="term" value="P:fructose 6-phosphate metabolic process"/>
    <property type="evidence" value="ECO:0007669"/>
    <property type="project" value="TreeGrafter"/>
</dbReference>
<feature type="domain" description="Fructose-1-6-bisphosphatase class I N-terminal" evidence="17">
    <location>
        <begin position="12"/>
        <end position="201"/>
    </location>
</feature>
<dbReference type="PANTHER" id="PTHR11556">
    <property type="entry name" value="FRUCTOSE-1,6-BISPHOSPHATASE-RELATED"/>
    <property type="match status" value="1"/>
</dbReference>
<evidence type="ECO:0000256" key="6">
    <source>
        <dbReference type="ARBA" id="ARBA00013093"/>
    </source>
</evidence>
<dbReference type="Pfam" id="PF00316">
    <property type="entry name" value="FBPase"/>
    <property type="match status" value="1"/>
</dbReference>
<comment type="cofactor">
    <cofactor evidence="2">
        <name>Mg(2+)</name>
        <dbReference type="ChEBI" id="CHEBI:18420"/>
    </cofactor>
</comment>
<evidence type="ECO:0000259" key="17">
    <source>
        <dbReference type="Pfam" id="PF00316"/>
    </source>
</evidence>
<dbReference type="OrthoDB" id="10256725at2759"/>
<reference evidence="20" key="1">
    <citation type="journal article" date="2014" name="Proc. Natl. Acad. Sci. U.S.A.">
        <title>Extensive sampling of basidiomycete genomes demonstrates inadequacy of the white-rot/brown-rot paradigm for wood decay fungi.</title>
        <authorList>
            <person name="Riley R."/>
            <person name="Salamov A.A."/>
            <person name="Brown D.W."/>
            <person name="Nagy L.G."/>
            <person name="Floudas D."/>
            <person name="Held B.W."/>
            <person name="Levasseur A."/>
            <person name="Lombard V."/>
            <person name="Morin E."/>
            <person name="Otillar R."/>
            <person name="Lindquist E.A."/>
            <person name="Sun H."/>
            <person name="LaButti K.M."/>
            <person name="Schmutz J."/>
            <person name="Jabbour D."/>
            <person name="Luo H."/>
            <person name="Baker S.E."/>
            <person name="Pisabarro A.G."/>
            <person name="Walton J.D."/>
            <person name="Blanchette R.A."/>
            <person name="Henrissat B."/>
            <person name="Martin F."/>
            <person name="Cullen D."/>
            <person name="Hibbett D.S."/>
            <person name="Grigoriev I.V."/>
        </authorList>
    </citation>
    <scope>NUCLEOTIDE SEQUENCE [LARGE SCALE GENOMIC DNA]</scope>
    <source>
        <strain evidence="20">MUCL 33604</strain>
    </source>
</reference>
<dbReference type="FunCoup" id="A0A067QDZ7">
    <property type="interactions" value="407"/>
</dbReference>
<dbReference type="PIRSF" id="PIRSF000904">
    <property type="entry name" value="FBPtase_SBPase"/>
    <property type="match status" value="1"/>
</dbReference>
<dbReference type="Proteomes" id="UP000027265">
    <property type="component" value="Unassembled WGS sequence"/>
</dbReference>
<dbReference type="STRING" id="933084.A0A067QDZ7"/>
<dbReference type="Gene3D" id="3.30.540.10">
    <property type="entry name" value="Fructose-1,6-Bisphosphatase, subunit A, domain 1"/>
    <property type="match status" value="1"/>
</dbReference>
<evidence type="ECO:0000259" key="18">
    <source>
        <dbReference type="Pfam" id="PF18913"/>
    </source>
</evidence>
<dbReference type="EC" id="3.1.3.11" evidence="6"/>
<comment type="pathway">
    <text evidence="12">Carbohydrate biosynthesis.</text>
</comment>
<keyword evidence="11 16" id="KW-0119">Carbohydrate metabolism</keyword>
<sequence>MSGEEAPNTDIITLTRHVLNDQFHLGSLATGDLTLLLTAIQTTSKFIATNVRKARLINLVGLAGETNVQGEEQKKLDVLSNDIMVSQLRASGKTAVLVSEELEDAIIVEGRYKGKYCVVFDPLDGSSNIDAGVNIGTIFGIYHIQPDSKGELSDVLRPGSQMVAAGYVMYGSSCNLVMSTGHGVNGYTLDASLGEFILTHPDIRIPSRGKIYSINEGNAAYYYEPVTKYLNSIKFPATGKPYSARYIGSMVADVHRTLLYGGIFCYPDDKKSKSGKLRLLYEAFPMAYLTEQAGGVATTGRMRILDIVPKGIHERCPVFLGSKEDVQDVVKFYQAEAKEVNGKA</sequence>
<dbReference type="FunFam" id="3.40.190.80:FF:000001">
    <property type="entry name" value="Fructose-1,6-bisphosphatase class 1"/>
    <property type="match status" value="1"/>
</dbReference>
<evidence type="ECO:0000256" key="8">
    <source>
        <dbReference type="ARBA" id="ARBA00022723"/>
    </source>
</evidence>
<dbReference type="Pfam" id="PF18913">
    <property type="entry name" value="FBPase_C"/>
    <property type="match status" value="1"/>
</dbReference>
<dbReference type="InterPro" id="IPR044015">
    <property type="entry name" value="FBPase_C_dom"/>
</dbReference>
<dbReference type="InterPro" id="IPR033391">
    <property type="entry name" value="FBPase_N"/>
</dbReference>
<dbReference type="InterPro" id="IPR000146">
    <property type="entry name" value="FBPase_class-1"/>
</dbReference>
<comment type="subcellular location">
    <subcellularLocation>
        <location evidence="3">Cytoplasm</location>
    </subcellularLocation>
</comment>
<comment type="catalytic activity">
    <reaction evidence="1">
        <text>beta-D-fructose 1,6-bisphosphate + H2O = beta-D-fructose 6-phosphate + phosphate</text>
        <dbReference type="Rhea" id="RHEA:11064"/>
        <dbReference type="ChEBI" id="CHEBI:15377"/>
        <dbReference type="ChEBI" id="CHEBI:32966"/>
        <dbReference type="ChEBI" id="CHEBI:43474"/>
        <dbReference type="ChEBI" id="CHEBI:57634"/>
        <dbReference type="EC" id="3.1.3.11"/>
    </reaction>
</comment>
<evidence type="ECO:0000256" key="7">
    <source>
        <dbReference type="ARBA" id="ARBA00022490"/>
    </source>
</evidence>
<keyword evidence="20" id="KW-1185">Reference proteome</keyword>
<dbReference type="EMBL" id="KL197713">
    <property type="protein sequence ID" value="KDQ60816.1"/>
    <property type="molecule type" value="Genomic_DNA"/>
</dbReference>
<keyword evidence="8" id="KW-0479">Metal-binding</keyword>
<evidence type="ECO:0000256" key="4">
    <source>
        <dbReference type="ARBA" id="ARBA00010941"/>
    </source>
</evidence>
<evidence type="ECO:0000313" key="20">
    <source>
        <dbReference type="Proteomes" id="UP000027265"/>
    </source>
</evidence>
<dbReference type="GO" id="GO:0006094">
    <property type="term" value="P:gluconeogenesis"/>
    <property type="evidence" value="ECO:0007669"/>
    <property type="project" value="TreeGrafter"/>
</dbReference>
<dbReference type="HAMAP" id="MF_01855">
    <property type="entry name" value="FBPase_class1"/>
    <property type="match status" value="1"/>
</dbReference>
<evidence type="ECO:0000256" key="12">
    <source>
        <dbReference type="ARBA" id="ARBA00024331"/>
    </source>
</evidence>
<evidence type="ECO:0000256" key="10">
    <source>
        <dbReference type="ARBA" id="ARBA00022842"/>
    </source>
</evidence>
<evidence type="ECO:0000256" key="16">
    <source>
        <dbReference type="RuleBase" id="RU000508"/>
    </source>
</evidence>